<protein>
    <submittedName>
        <fullName evidence="1">Prenyltransferase/squalene oxidase repeat-containing protein</fullName>
    </submittedName>
</protein>
<dbReference type="EMBL" id="CP126116">
    <property type="protein sequence ID" value="WHZ60260.1"/>
    <property type="molecule type" value="Genomic_DNA"/>
</dbReference>
<evidence type="ECO:0000313" key="2">
    <source>
        <dbReference type="Proteomes" id="UP001226091"/>
    </source>
</evidence>
<proteinExistence type="predicted"/>
<accession>A0ACD4RIC0</accession>
<evidence type="ECO:0000313" key="1">
    <source>
        <dbReference type="EMBL" id="WHZ60260.1"/>
    </source>
</evidence>
<reference evidence="2" key="1">
    <citation type="journal article" date="2025" name="Aquaculture">
        <title>Assessment of the bioflocculant production and safety properties of Metabacillus hrfriensis sp. nov. based on phenotypic and whole-genome sequencing analysis.</title>
        <authorList>
            <person name="Zhang R."/>
            <person name="Zhao Z."/>
            <person name="Luo L."/>
            <person name="Wang S."/>
            <person name="Guo K."/>
            <person name="Xu W."/>
        </authorList>
    </citation>
    <scope>NUCLEOTIDE SEQUENCE [LARGE SCALE GENOMIC DNA]</scope>
    <source>
        <strain evidence="2">CT-WN-B3</strain>
    </source>
</reference>
<sequence length="621" mass="70033">MNILNEQIQKMTDELRQLQKSDGSWRFCFEGGPMTDAFMIILLRSLKYNDEDLIKNLSNRLINLQTDEGTWKLYEDEKEGNLTATVQAYTALLFTGLYKKSHSTLKKAESYIISQGGLANVHFMTKWFLAVNGLYPWPKYFRFPLAYLLQPAGSPVSMYQLSSYARIHFIPMILAMNKRYIHSTPHSINLSHLHVSKPKSMDWLSFSDSHRTEHSLFIETIRSFFSFPSYVQRAGENAAEKYMLQRIESDGTLFSYASATFFMIYALLALGYKENSAQIMQAVSGLKSIIYQDDKIITLENSTSTVWDTALLSYSLQKAGVPYKDTLIMNAASYLLLRQQTKMADWSIHNPASSPGGWGFSNINTNHPDNDDTAAVLRAITQPSATNSLYFEAWNKGSSWLLTMQNRDGGFGAFEKNVNNPIFASIPLENAKDAATDPSTADLTGRVLEFFGNFAGLTKNHPSIHAAVSWLVQHQERNGSWYGRWGVCYIYGTWAAITGLKAAGLSNSHPAIVKAVKWLVSIQNKDGGFGESCRSSEVKTYIPLSFSTPSQTAWALDALLCVLDKKDAVIQRGIKRLMDPFDEKSSVYPTGIGLPKQFYIHYHSYNKIFPLLALSHYRNLR</sequence>
<gene>
    <name evidence="1" type="ORF">QLQ22_13975</name>
</gene>
<dbReference type="Proteomes" id="UP001226091">
    <property type="component" value="Chromosome"/>
</dbReference>
<keyword evidence="2" id="KW-1185">Reference proteome</keyword>
<organism evidence="1 2">
    <name type="scientific">Metabacillus hrfriensis</name>
    <dbReference type="NCBI Taxonomy" id="3048891"/>
    <lineage>
        <taxon>Bacteria</taxon>
        <taxon>Bacillati</taxon>
        <taxon>Bacillota</taxon>
        <taxon>Bacilli</taxon>
        <taxon>Bacillales</taxon>
        <taxon>Bacillaceae</taxon>
        <taxon>Metabacillus</taxon>
    </lineage>
</organism>
<name>A0ACD4RIC0_9BACI</name>